<dbReference type="InterPro" id="IPR004119">
    <property type="entry name" value="EcKL"/>
</dbReference>
<dbReference type="SMART" id="SM00587">
    <property type="entry name" value="CHK"/>
    <property type="match status" value="1"/>
</dbReference>
<feature type="domain" description="CHK kinase-like" evidence="1">
    <location>
        <begin position="120"/>
        <end position="317"/>
    </location>
</feature>
<dbReference type="InterPro" id="IPR011009">
    <property type="entry name" value="Kinase-like_dom_sf"/>
</dbReference>
<dbReference type="PANTHER" id="PTHR11012:SF48">
    <property type="entry name" value="CHK KINASE-LIKE DOMAIN-CONTAINING PROTEIN-RELATED"/>
    <property type="match status" value="1"/>
</dbReference>
<gene>
    <name evidence="2" type="ORF">PYX00_004001</name>
</gene>
<dbReference type="EMBL" id="JARGDH010000002">
    <property type="protein sequence ID" value="KAL0276420.1"/>
    <property type="molecule type" value="Genomic_DNA"/>
</dbReference>
<dbReference type="Pfam" id="PF02958">
    <property type="entry name" value="EcKL"/>
    <property type="match status" value="1"/>
</dbReference>
<dbReference type="AlphaFoldDB" id="A0AAW2I2E0"/>
<organism evidence="2">
    <name type="scientific">Menopon gallinae</name>
    <name type="common">poultry shaft louse</name>
    <dbReference type="NCBI Taxonomy" id="328185"/>
    <lineage>
        <taxon>Eukaryota</taxon>
        <taxon>Metazoa</taxon>
        <taxon>Ecdysozoa</taxon>
        <taxon>Arthropoda</taxon>
        <taxon>Hexapoda</taxon>
        <taxon>Insecta</taxon>
        <taxon>Pterygota</taxon>
        <taxon>Neoptera</taxon>
        <taxon>Paraneoptera</taxon>
        <taxon>Psocodea</taxon>
        <taxon>Troctomorpha</taxon>
        <taxon>Phthiraptera</taxon>
        <taxon>Amblycera</taxon>
        <taxon>Menoponidae</taxon>
        <taxon>Menopon</taxon>
    </lineage>
</organism>
<protein>
    <recommendedName>
        <fullName evidence="1">CHK kinase-like domain-containing protein</fullName>
    </recommendedName>
</protein>
<accession>A0AAW2I2E0</accession>
<dbReference type="PANTHER" id="PTHR11012">
    <property type="entry name" value="PROTEIN KINASE-LIKE DOMAIN-CONTAINING"/>
    <property type="match status" value="1"/>
</dbReference>
<dbReference type="Gene3D" id="3.90.1200.10">
    <property type="match status" value="1"/>
</dbReference>
<comment type="caution">
    <text evidence="2">The sequence shown here is derived from an EMBL/GenBank/DDBJ whole genome shotgun (WGS) entry which is preliminary data.</text>
</comment>
<dbReference type="SUPFAM" id="SSF56112">
    <property type="entry name" value="Protein kinase-like (PK-like)"/>
    <property type="match status" value="1"/>
</dbReference>
<name>A0AAW2I2E0_9NEOP</name>
<proteinExistence type="predicted"/>
<evidence type="ECO:0000259" key="1">
    <source>
        <dbReference type="SMART" id="SM00587"/>
    </source>
</evidence>
<reference evidence="2" key="1">
    <citation type="journal article" date="2024" name="Gigascience">
        <title>Chromosome-level genome of the poultry shaft louse Menopon gallinae provides insight into the host-switching and adaptive evolution of parasitic lice.</title>
        <authorList>
            <person name="Xu Y."/>
            <person name="Ma L."/>
            <person name="Liu S."/>
            <person name="Liang Y."/>
            <person name="Liu Q."/>
            <person name="He Z."/>
            <person name="Tian L."/>
            <person name="Duan Y."/>
            <person name="Cai W."/>
            <person name="Li H."/>
            <person name="Song F."/>
        </authorList>
    </citation>
    <scope>NUCLEOTIDE SEQUENCE</scope>
    <source>
        <strain evidence="2">Cailab_2023a</strain>
    </source>
</reference>
<evidence type="ECO:0000313" key="2">
    <source>
        <dbReference type="EMBL" id="KAL0276420.1"/>
    </source>
</evidence>
<dbReference type="InterPro" id="IPR015897">
    <property type="entry name" value="CHK_kinase-like"/>
</dbReference>
<sequence>MGTTLNEEEVSEVVRSFAGDHCELVSYAVDPARDHPSGFLGEHKRLRINFRRGKGDEEKICFVKKMPEKVPVQWEYLKRVRCFEKEIGMYRTVFPELERSAEGVAKWRPECYFSKGEELLVLEDLAQEGYCMYAERKLMDEEHILLTLQALARMHACSIIYEAGENRKPIREAFSKYLFETVATAEKGHPGNTSHEAAISAQLKLVDLLPDYTPQQKEVIKRDLPFRMRRIFTLVKPSQKFRNVVVHGDLWSNNVLFLDDGHTKNAKIVDFQLARFAPPAHDIVTFLYVVQNKKFREENHLRLLRHYYDELSSCLRKNGLQAKDFLTWYELLGTCDYYEELGIITALFFFQFILTPPDLCAKYFTSPEKCPLVDPELRSEVVTECFLKDSIYRERVTEVMNELIREHIL</sequence>